<feature type="region of interest" description="Disordered" evidence="1">
    <location>
        <begin position="48"/>
        <end position="67"/>
    </location>
</feature>
<protein>
    <recommendedName>
        <fullName evidence="5">Secreted protein</fullName>
    </recommendedName>
</protein>
<comment type="caution">
    <text evidence="3">The sequence shown here is derived from an EMBL/GenBank/DDBJ whole genome shotgun (WGS) entry which is preliminary data.</text>
</comment>
<dbReference type="RefSeq" id="WP_272123897.1">
    <property type="nucleotide sequence ID" value="NZ_JAQMLX010000021.1"/>
</dbReference>
<feature type="region of interest" description="Disordered" evidence="1">
    <location>
        <begin position="101"/>
        <end position="122"/>
    </location>
</feature>
<name>A0AAW6EDB4_9FIRM</name>
<evidence type="ECO:0000313" key="4">
    <source>
        <dbReference type="Proteomes" id="UP001211015"/>
    </source>
</evidence>
<dbReference type="PROSITE" id="PS51257">
    <property type="entry name" value="PROKAR_LIPOPROTEIN"/>
    <property type="match status" value="1"/>
</dbReference>
<sequence length="122" mass="13829">MTCLNKELLLLLLKLAAGCVVIMTFIVIACLITPKIARFIEKRHPELAEKDDPERVDGENAGNDSENYKVQGIFDKSHIDGWDPNYKIYNEDIYALNFKKKKKNVSSEAVKKDDGNKNNDNA</sequence>
<keyword evidence="2" id="KW-0472">Membrane</keyword>
<gene>
    <name evidence="3" type="ORF">PNU62_12975</name>
</gene>
<proteinExistence type="predicted"/>
<feature type="transmembrane region" description="Helical" evidence="2">
    <location>
        <begin position="12"/>
        <end position="33"/>
    </location>
</feature>
<evidence type="ECO:0008006" key="5">
    <source>
        <dbReference type="Google" id="ProtNLM"/>
    </source>
</evidence>
<dbReference type="EMBL" id="JAQMLV010000023">
    <property type="protein sequence ID" value="MDB8745930.1"/>
    <property type="molecule type" value="Genomic_DNA"/>
</dbReference>
<accession>A0AAW6EDB4</accession>
<evidence type="ECO:0000256" key="2">
    <source>
        <dbReference type="SAM" id="Phobius"/>
    </source>
</evidence>
<dbReference type="Proteomes" id="UP001211015">
    <property type="component" value="Unassembled WGS sequence"/>
</dbReference>
<feature type="compositionally biased region" description="Basic and acidic residues" evidence="1">
    <location>
        <begin position="48"/>
        <end position="58"/>
    </location>
</feature>
<keyword evidence="2" id="KW-1133">Transmembrane helix</keyword>
<keyword evidence="2" id="KW-0812">Transmembrane</keyword>
<organism evidence="3 4">
    <name type="scientific">Ruminococcus bicirculans</name>
    <name type="common">ex Wegman et al. 2014</name>
    <dbReference type="NCBI Taxonomy" id="1160721"/>
    <lineage>
        <taxon>Bacteria</taxon>
        <taxon>Bacillati</taxon>
        <taxon>Bacillota</taxon>
        <taxon>Clostridia</taxon>
        <taxon>Eubacteriales</taxon>
        <taxon>Oscillospiraceae</taxon>
        <taxon>Ruminococcus</taxon>
    </lineage>
</organism>
<dbReference type="AlphaFoldDB" id="A0AAW6EDB4"/>
<feature type="compositionally biased region" description="Basic and acidic residues" evidence="1">
    <location>
        <begin position="109"/>
        <end position="122"/>
    </location>
</feature>
<evidence type="ECO:0000313" key="3">
    <source>
        <dbReference type="EMBL" id="MDB8745930.1"/>
    </source>
</evidence>
<evidence type="ECO:0000256" key="1">
    <source>
        <dbReference type="SAM" id="MobiDB-lite"/>
    </source>
</evidence>
<reference evidence="3" key="1">
    <citation type="submission" date="2023-01" db="EMBL/GenBank/DDBJ databases">
        <title>Human gut microbiome strain richness.</title>
        <authorList>
            <person name="Chen-Liaw A."/>
        </authorList>
    </citation>
    <scope>NUCLEOTIDE SEQUENCE</scope>
    <source>
        <strain evidence="3">1001275st1_F4_1001275B_160808</strain>
    </source>
</reference>